<protein>
    <submittedName>
        <fullName evidence="2">Uncharacterized protein</fullName>
    </submittedName>
</protein>
<evidence type="ECO:0000256" key="1">
    <source>
        <dbReference type="SAM" id="MobiDB-lite"/>
    </source>
</evidence>
<gene>
    <name evidence="2" type="ORF">PR048_001150</name>
</gene>
<sequence length="134" mass="15447">MTSPVAYAHKAMLPEILIVIARVKESVCRETVASRNNTVRKNSSEGEPQSLGAKKRSIKAISSHRELNALIRRESHLRGSQHTLCLTHSLDKLRWRLLRKALRKYVCKLEQETNKKQYKKLLVEAKQILQHNVL</sequence>
<dbReference type="EMBL" id="JARBHB010000001">
    <property type="protein sequence ID" value="KAJ8895812.1"/>
    <property type="molecule type" value="Genomic_DNA"/>
</dbReference>
<proteinExistence type="predicted"/>
<feature type="region of interest" description="Disordered" evidence="1">
    <location>
        <begin position="35"/>
        <end position="57"/>
    </location>
</feature>
<dbReference type="Proteomes" id="UP001159363">
    <property type="component" value="Chromosome 1"/>
</dbReference>
<keyword evidence="3" id="KW-1185">Reference proteome</keyword>
<accession>A0ABQ9IGN0</accession>
<organism evidence="2 3">
    <name type="scientific">Dryococelus australis</name>
    <dbReference type="NCBI Taxonomy" id="614101"/>
    <lineage>
        <taxon>Eukaryota</taxon>
        <taxon>Metazoa</taxon>
        <taxon>Ecdysozoa</taxon>
        <taxon>Arthropoda</taxon>
        <taxon>Hexapoda</taxon>
        <taxon>Insecta</taxon>
        <taxon>Pterygota</taxon>
        <taxon>Neoptera</taxon>
        <taxon>Polyneoptera</taxon>
        <taxon>Phasmatodea</taxon>
        <taxon>Verophasmatodea</taxon>
        <taxon>Anareolatae</taxon>
        <taxon>Phasmatidae</taxon>
        <taxon>Eurycanthinae</taxon>
        <taxon>Dryococelus</taxon>
    </lineage>
</organism>
<evidence type="ECO:0000313" key="2">
    <source>
        <dbReference type="EMBL" id="KAJ8895812.1"/>
    </source>
</evidence>
<name>A0ABQ9IGN0_9NEOP</name>
<evidence type="ECO:0000313" key="3">
    <source>
        <dbReference type="Proteomes" id="UP001159363"/>
    </source>
</evidence>
<reference evidence="2 3" key="1">
    <citation type="submission" date="2023-02" db="EMBL/GenBank/DDBJ databases">
        <title>LHISI_Scaffold_Assembly.</title>
        <authorList>
            <person name="Stuart O.P."/>
            <person name="Cleave R."/>
            <person name="Magrath M.J.L."/>
            <person name="Mikheyev A.S."/>
        </authorList>
    </citation>
    <scope>NUCLEOTIDE SEQUENCE [LARGE SCALE GENOMIC DNA]</scope>
    <source>
        <strain evidence="2">Daus_M_001</strain>
        <tissue evidence="2">Leg muscle</tissue>
    </source>
</reference>
<feature type="compositionally biased region" description="Polar residues" evidence="1">
    <location>
        <begin position="35"/>
        <end position="47"/>
    </location>
</feature>
<comment type="caution">
    <text evidence="2">The sequence shown here is derived from an EMBL/GenBank/DDBJ whole genome shotgun (WGS) entry which is preliminary data.</text>
</comment>